<accession>A0A0E9P7N4</accession>
<name>A0A0E9P7N4_ANGAN</name>
<evidence type="ECO:0000313" key="1">
    <source>
        <dbReference type="EMBL" id="JAH00666.1"/>
    </source>
</evidence>
<protein>
    <submittedName>
        <fullName evidence="1">Uncharacterized protein</fullName>
    </submittedName>
</protein>
<dbReference type="AlphaFoldDB" id="A0A0E9P7N4"/>
<sequence>MQSLWELSQCALQCPS</sequence>
<dbReference type="EMBL" id="GBXM01107911">
    <property type="protein sequence ID" value="JAH00666.1"/>
    <property type="molecule type" value="Transcribed_RNA"/>
</dbReference>
<organism evidence="1">
    <name type="scientific">Anguilla anguilla</name>
    <name type="common">European freshwater eel</name>
    <name type="synonym">Muraena anguilla</name>
    <dbReference type="NCBI Taxonomy" id="7936"/>
    <lineage>
        <taxon>Eukaryota</taxon>
        <taxon>Metazoa</taxon>
        <taxon>Chordata</taxon>
        <taxon>Craniata</taxon>
        <taxon>Vertebrata</taxon>
        <taxon>Euteleostomi</taxon>
        <taxon>Actinopterygii</taxon>
        <taxon>Neopterygii</taxon>
        <taxon>Teleostei</taxon>
        <taxon>Anguilliformes</taxon>
        <taxon>Anguillidae</taxon>
        <taxon>Anguilla</taxon>
    </lineage>
</organism>
<proteinExistence type="predicted"/>
<reference evidence="1" key="2">
    <citation type="journal article" date="2015" name="Fish Shellfish Immunol.">
        <title>Early steps in the European eel (Anguilla anguilla)-Vibrio vulnificus interaction in the gills: Role of the RtxA13 toxin.</title>
        <authorList>
            <person name="Callol A."/>
            <person name="Pajuelo D."/>
            <person name="Ebbesson L."/>
            <person name="Teles M."/>
            <person name="MacKenzie S."/>
            <person name="Amaro C."/>
        </authorList>
    </citation>
    <scope>NUCLEOTIDE SEQUENCE</scope>
</reference>
<reference evidence="1" key="1">
    <citation type="submission" date="2014-11" db="EMBL/GenBank/DDBJ databases">
        <authorList>
            <person name="Amaro Gonzalez C."/>
        </authorList>
    </citation>
    <scope>NUCLEOTIDE SEQUENCE</scope>
</reference>